<feature type="compositionally biased region" description="Acidic residues" evidence="2">
    <location>
        <begin position="501"/>
        <end position="510"/>
    </location>
</feature>
<dbReference type="GO" id="GO:0030514">
    <property type="term" value="P:negative regulation of BMP signaling pathway"/>
    <property type="evidence" value="ECO:0007669"/>
    <property type="project" value="TreeGrafter"/>
</dbReference>
<feature type="region of interest" description="Disordered" evidence="2">
    <location>
        <begin position="633"/>
        <end position="671"/>
    </location>
</feature>
<feature type="compositionally biased region" description="Low complexity" evidence="2">
    <location>
        <begin position="475"/>
        <end position="484"/>
    </location>
</feature>
<accession>A0A182K8C2</accession>
<reference evidence="4" key="1">
    <citation type="submission" date="2013-03" db="EMBL/GenBank/DDBJ databases">
        <title>The Genome Sequence of Anopheles christyi ACHKN1017.</title>
        <authorList>
            <consortium name="The Broad Institute Genomics Platform"/>
            <person name="Neafsey D.E."/>
            <person name="Besansky N."/>
            <person name="Walker B."/>
            <person name="Young S.K."/>
            <person name="Zeng Q."/>
            <person name="Gargeya S."/>
            <person name="Fitzgerald M."/>
            <person name="Haas B."/>
            <person name="Abouelleil A."/>
            <person name="Allen A.W."/>
            <person name="Alvarado L."/>
            <person name="Arachchi H.M."/>
            <person name="Berlin A.M."/>
            <person name="Chapman S.B."/>
            <person name="Gainer-Dewar J."/>
            <person name="Goldberg J."/>
            <person name="Griggs A."/>
            <person name="Gujja S."/>
            <person name="Hansen M."/>
            <person name="Howarth C."/>
            <person name="Imamovic A."/>
            <person name="Ireland A."/>
            <person name="Larimer J."/>
            <person name="McCowan C."/>
            <person name="Murphy C."/>
            <person name="Pearson M."/>
            <person name="Poon T.W."/>
            <person name="Priest M."/>
            <person name="Roberts A."/>
            <person name="Saif S."/>
            <person name="Shea T."/>
            <person name="Sisk P."/>
            <person name="Sykes S."/>
            <person name="Wortman J."/>
            <person name="Nusbaum C."/>
            <person name="Birren B."/>
        </authorList>
    </citation>
    <scope>NUCLEOTIDE SEQUENCE [LARGE SCALE GENOMIC DNA]</scope>
    <source>
        <strain evidence="4">ACHKN1017</strain>
    </source>
</reference>
<feature type="region of interest" description="Disordered" evidence="2">
    <location>
        <begin position="218"/>
        <end position="305"/>
    </location>
</feature>
<dbReference type="VEuPathDB" id="VectorBase:ACHR007007"/>
<feature type="compositionally biased region" description="Basic and acidic residues" evidence="2">
    <location>
        <begin position="662"/>
        <end position="671"/>
    </location>
</feature>
<feature type="region of interest" description="Disordered" evidence="2">
    <location>
        <begin position="473"/>
        <end position="518"/>
    </location>
</feature>
<reference evidence="3" key="2">
    <citation type="submission" date="2020-05" db="UniProtKB">
        <authorList>
            <consortium name="EnsemblMetazoa"/>
        </authorList>
    </citation>
    <scope>IDENTIFICATION</scope>
    <source>
        <strain evidence="3">ACHKN1017</strain>
    </source>
</reference>
<feature type="compositionally biased region" description="Low complexity" evidence="2">
    <location>
        <begin position="846"/>
        <end position="869"/>
    </location>
</feature>
<keyword evidence="1" id="KW-0175">Coiled coil</keyword>
<feature type="compositionally biased region" description="Gly residues" evidence="2">
    <location>
        <begin position="760"/>
        <end position="769"/>
    </location>
</feature>
<dbReference type="GO" id="GO:0005634">
    <property type="term" value="C:nucleus"/>
    <property type="evidence" value="ECO:0007669"/>
    <property type="project" value="TreeGrafter"/>
</dbReference>
<dbReference type="GO" id="GO:0005737">
    <property type="term" value="C:cytoplasm"/>
    <property type="evidence" value="ECO:0007669"/>
    <property type="project" value="TreeGrafter"/>
</dbReference>
<dbReference type="GO" id="GO:0000981">
    <property type="term" value="F:DNA-binding transcription factor activity, RNA polymerase II-specific"/>
    <property type="evidence" value="ECO:0007669"/>
    <property type="project" value="TreeGrafter"/>
</dbReference>
<evidence type="ECO:0000256" key="2">
    <source>
        <dbReference type="SAM" id="MobiDB-lite"/>
    </source>
</evidence>
<feature type="region of interest" description="Disordered" evidence="2">
    <location>
        <begin position="846"/>
        <end position="971"/>
    </location>
</feature>
<dbReference type="InterPro" id="IPR023216">
    <property type="entry name" value="Tscrpt_reg_SKI_SnoN"/>
</dbReference>
<dbReference type="EnsemblMetazoa" id="ACHR007007-RA">
    <property type="protein sequence ID" value="ACHR007007-PA"/>
    <property type="gene ID" value="ACHR007007"/>
</dbReference>
<dbReference type="AlphaFoldDB" id="A0A182K8C2"/>
<sequence>MNNLSMVDGSRLEAAFEDGGPIAIKAEPLDIPLKKPKLMSDVASLYHCSNNSSSSSSGSSRAQHYAAQQQLLVHPQSHLLHHHQQQQQTSAAFRPWTAQQKAQKYAQQQQQALLLQQIGPYANGTTTTIVNGTIRPTSPGGSILTLSQEPPLLQNPENVVPMSETDKFERSYQPNVALVPRKSILCGKEPSSVSVTPVQRRDYEGKDRSVIKCEVVQIKQESPATPPASATGGSPSADGTMRSVIKCDVQIKQERPGTPPTTGSGHLDHGGRGGRGDNSRSPGPPSSAHIPVSPPPPAGTSQKHALAQGAIAISTIIAKQQQPHHQLVSSMASYGGSNSNSPVPIPLDVPHSGSSGSNEITSSTSPLPPSSIVVNMNGTEGVVLGGEVGDKPKLVLIKEPISPSLSSRTPTGRHSPHGHMLQQQSGGSGHHSQSVSSPPPSHHSELHQPLYLHHHQVLQQQQQQQQQLFRSHLPGTTSTTTGGTIIHRNGHPIVGNSEFELSTDTDDDSQMGEPDSSNVPTTMELIGEMLKEVEPETKQQILNIFKVLLQESRVEHHRLQMEIRAKEDQLMEMQRHKMELQRQTDHFQQQIHQLQHELDRALLKIESLREHQHPLSQQHQQQQHHIMVRDTMGRVGESSTSSTPPSPLSLVSNGSNSNHSHQLIERRNSFPEKSEIIMKPLKKLLRRSPEDASTVLMLASPPSQSTGSLPPSLPACLSITATTVSVTPKASSTQADTEARREEGRRQHHSSISVSASQMVGGGVGGGGVLQSSPPPAPSQPQPISATNVPASPTTITAVSTVNGSVAATIAGTSTAPSITKPSSTVENGPSPSPIVVVIPVSSSVPLPNDAASSSSTPPSRAVTPVSPRCDARGRRTPADGKDNGDDCDEDEPMDEPAHALDSPTTADVKSDTSLEGMAKASITVTKGSAVGTVTSSSTSSGGASNQENDSPNRSKGESTSGNCTKNSCDN</sequence>
<feature type="compositionally biased region" description="Low complexity" evidence="2">
    <location>
        <begin position="352"/>
        <end position="365"/>
    </location>
</feature>
<feature type="region of interest" description="Disordered" evidence="2">
    <location>
        <begin position="725"/>
        <end position="791"/>
    </location>
</feature>
<feature type="region of interest" description="Disordered" evidence="2">
    <location>
        <begin position="399"/>
        <end position="446"/>
    </location>
</feature>
<feature type="region of interest" description="Disordered" evidence="2">
    <location>
        <begin position="350"/>
        <end position="369"/>
    </location>
</feature>
<dbReference type="PANTHER" id="PTHR10005:SF25">
    <property type="entry name" value="SNO ONCOGENE, ISOFORM B"/>
    <property type="match status" value="1"/>
</dbReference>
<feature type="compositionally biased region" description="Polar residues" evidence="2">
    <location>
        <begin position="725"/>
        <end position="736"/>
    </location>
</feature>
<feature type="compositionally biased region" description="Polar residues" evidence="2">
    <location>
        <begin position="903"/>
        <end position="914"/>
    </location>
</feature>
<protein>
    <submittedName>
        <fullName evidence="3">Uncharacterized protein</fullName>
    </submittedName>
</protein>
<evidence type="ECO:0000256" key="1">
    <source>
        <dbReference type="SAM" id="Coils"/>
    </source>
</evidence>
<dbReference type="Proteomes" id="UP000075881">
    <property type="component" value="Unassembled WGS sequence"/>
</dbReference>
<feature type="compositionally biased region" description="Acidic residues" evidence="2">
    <location>
        <begin position="886"/>
        <end position="895"/>
    </location>
</feature>
<feature type="compositionally biased region" description="Basic and acidic residues" evidence="2">
    <location>
        <begin position="870"/>
        <end position="885"/>
    </location>
</feature>
<dbReference type="GO" id="GO:0000978">
    <property type="term" value="F:RNA polymerase II cis-regulatory region sequence-specific DNA binding"/>
    <property type="evidence" value="ECO:0007669"/>
    <property type="project" value="TreeGrafter"/>
</dbReference>
<feature type="compositionally biased region" description="Polar residues" evidence="2">
    <location>
        <begin position="403"/>
        <end position="412"/>
    </location>
</feature>
<organism evidence="3 4">
    <name type="scientific">Anopheles christyi</name>
    <dbReference type="NCBI Taxonomy" id="43041"/>
    <lineage>
        <taxon>Eukaryota</taxon>
        <taxon>Metazoa</taxon>
        <taxon>Ecdysozoa</taxon>
        <taxon>Arthropoda</taxon>
        <taxon>Hexapoda</taxon>
        <taxon>Insecta</taxon>
        <taxon>Pterygota</taxon>
        <taxon>Neoptera</taxon>
        <taxon>Endopterygota</taxon>
        <taxon>Diptera</taxon>
        <taxon>Nematocera</taxon>
        <taxon>Culicoidea</taxon>
        <taxon>Culicidae</taxon>
        <taxon>Anophelinae</taxon>
        <taxon>Anopheles</taxon>
    </lineage>
</organism>
<feature type="compositionally biased region" description="Polar residues" evidence="2">
    <location>
        <begin position="958"/>
        <end position="971"/>
    </location>
</feature>
<feature type="coiled-coil region" evidence="1">
    <location>
        <begin position="549"/>
        <end position="611"/>
    </location>
</feature>
<evidence type="ECO:0000313" key="4">
    <source>
        <dbReference type="Proteomes" id="UP000075881"/>
    </source>
</evidence>
<feature type="compositionally biased region" description="Low complexity" evidence="2">
    <location>
        <begin position="924"/>
        <end position="945"/>
    </location>
</feature>
<dbReference type="GO" id="GO:0005667">
    <property type="term" value="C:transcription regulator complex"/>
    <property type="evidence" value="ECO:0007669"/>
    <property type="project" value="TreeGrafter"/>
</dbReference>
<dbReference type="PANTHER" id="PTHR10005">
    <property type="entry name" value="SKI ONCOGENE-RELATED"/>
    <property type="match status" value="1"/>
</dbReference>
<proteinExistence type="predicted"/>
<feature type="compositionally biased region" description="Basic and acidic residues" evidence="2">
    <location>
        <begin position="266"/>
        <end position="278"/>
    </location>
</feature>
<evidence type="ECO:0000313" key="3">
    <source>
        <dbReference type="EnsemblMetazoa" id="ACHR007007-PA"/>
    </source>
</evidence>
<dbReference type="GO" id="GO:0046332">
    <property type="term" value="F:SMAD binding"/>
    <property type="evidence" value="ECO:0007669"/>
    <property type="project" value="TreeGrafter"/>
</dbReference>
<feature type="compositionally biased region" description="Low complexity" evidence="2">
    <location>
        <begin position="418"/>
        <end position="436"/>
    </location>
</feature>
<name>A0A182K8C2_9DIPT</name>
<keyword evidence="4" id="KW-1185">Reference proteome</keyword>
<feature type="compositionally biased region" description="Polar residues" evidence="2">
    <location>
        <begin position="651"/>
        <end position="661"/>
    </location>
</feature>